<evidence type="ECO:0000313" key="4">
    <source>
        <dbReference type="EMBL" id="CUS32402.1"/>
    </source>
</evidence>
<evidence type="ECO:0000256" key="1">
    <source>
        <dbReference type="ARBA" id="ARBA00022617"/>
    </source>
</evidence>
<dbReference type="PANTHER" id="PTHR36843">
    <property type="entry name" value="HEME-DEPENDENT PEROXIDASE YWFI-RELATED"/>
    <property type="match status" value="1"/>
</dbReference>
<dbReference type="SUPFAM" id="SSF54909">
    <property type="entry name" value="Dimeric alpha+beta barrel"/>
    <property type="match status" value="1"/>
</dbReference>
<protein>
    <submittedName>
        <fullName evidence="4">Chlorite dismutase</fullName>
        <ecNumber evidence="4">1.13.11.49</ecNumber>
    </submittedName>
</protein>
<accession>A0A0S4LBB2</accession>
<dbReference type="InterPro" id="IPR010644">
    <property type="entry name" value="ChdC/CLD"/>
</dbReference>
<keyword evidence="1" id="KW-0349">Heme</keyword>
<evidence type="ECO:0000256" key="2">
    <source>
        <dbReference type="ARBA" id="ARBA00022723"/>
    </source>
</evidence>
<evidence type="ECO:0000313" key="5">
    <source>
        <dbReference type="Proteomes" id="UP000198736"/>
    </source>
</evidence>
<dbReference type="OrthoDB" id="9782564at2"/>
<reference evidence="5" key="1">
    <citation type="submission" date="2015-10" db="EMBL/GenBank/DDBJ databases">
        <authorList>
            <person name="Luecker S."/>
            <person name="Luecker S."/>
        </authorList>
    </citation>
    <scope>NUCLEOTIDE SEQUENCE [LARGE SCALE GENOMIC DNA]</scope>
</reference>
<dbReference type="EMBL" id="CZPZ01000002">
    <property type="protein sequence ID" value="CUS32402.1"/>
    <property type="molecule type" value="Genomic_DNA"/>
</dbReference>
<keyword evidence="3" id="KW-0408">Iron</keyword>
<sequence length="265" mass="30142">MMTRSLVTGMMLIGLMVGPWLSNVQAAADRDKLLTEPGVYGTFALFALNEEWAKQDPAMRIVRLASLKGVVEQHREHVAIDLYLLRGLSDHADILFRIHATELRATQEFLLDLKSSQFGKHLKTVGVMHGLTKKPNYVRGFSEQMKADLKVVSEPGRHPYVIVIPVRKSAEWWGLDQEKRAAMMQEHTAATLPYLKTVKRKLYHSSGLDDLDFITYFETAELEDFHSLVLSLENVQEFRYTRRFGSPTILGTVKSLDEIVELLAQ</sequence>
<dbReference type="RefSeq" id="WP_090894365.1">
    <property type="nucleotide sequence ID" value="NZ_CZPZ01000002.1"/>
</dbReference>
<keyword evidence="5" id="KW-1185">Reference proteome</keyword>
<dbReference type="InterPro" id="IPR011008">
    <property type="entry name" value="Dimeric_a/b-barrel"/>
</dbReference>
<evidence type="ECO:0000256" key="3">
    <source>
        <dbReference type="ARBA" id="ARBA00023004"/>
    </source>
</evidence>
<dbReference type="GO" id="GO:0046872">
    <property type="term" value="F:metal ion binding"/>
    <property type="evidence" value="ECO:0007669"/>
    <property type="project" value="UniProtKB-KW"/>
</dbReference>
<dbReference type="GO" id="GO:0050587">
    <property type="term" value="F:chlorite O2-lyase activity"/>
    <property type="evidence" value="ECO:0007669"/>
    <property type="project" value="UniProtKB-EC"/>
</dbReference>
<name>A0A0S4LBB2_9BACT</name>
<dbReference type="AlphaFoldDB" id="A0A0S4LBB2"/>
<dbReference type="Pfam" id="PF06778">
    <property type="entry name" value="Chlor_dismutase"/>
    <property type="match status" value="1"/>
</dbReference>
<organism evidence="4 5">
    <name type="scientific">Candidatus Nitrospira nitrificans</name>
    <dbReference type="NCBI Taxonomy" id="1742973"/>
    <lineage>
        <taxon>Bacteria</taxon>
        <taxon>Pseudomonadati</taxon>
        <taxon>Nitrospirota</taxon>
        <taxon>Nitrospiria</taxon>
        <taxon>Nitrospirales</taxon>
        <taxon>Nitrospiraceae</taxon>
        <taxon>Nitrospira</taxon>
    </lineage>
</organism>
<keyword evidence="2" id="KW-0479">Metal-binding</keyword>
<dbReference type="Gene3D" id="3.30.70.3420">
    <property type="match status" value="1"/>
</dbReference>
<keyword evidence="4" id="KW-0560">Oxidoreductase</keyword>
<dbReference type="GO" id="GO:0020037">
    <property type="term" value="F:heme binding"/>
    <property type="evidence" value="ECO:0007669"/>
    <property type="project" value="InterPro"/>
</dbReference>
<gene>
    <name evidence="4" type="ORF">COMA2_100099</name>
</gene>
<dbReference type="EC" id="1.13.11.49" evidence="4"/>
<dbReference type="PANTHER" id="PTHR36843:SF1">
    <property type="entry name" value="COPROHEME DECARBOXYLASE"/>
    <property type="match status" value="1"/>
</dbReference>
<dbReference type="Proteomes" id="UP000198736">
    <property type="component" value="Unassembled WGS sequence"/>
</dbReference>
<proteinExistence type="predicted"/>
<dbReference type="STRING" id="1742973.COMA2_100099"/>